<dbReference type="GO" id="GO:0003700">
    <property type="term" value="F:DNA-binding transcription factor activity"/>
    <property type="evidence" value="ECO:0007669"/>
    <property type="project" value="InterPro"/>
</dbReference>
<name>A0A4Y9SFB1_9BURK</name>
<dbReference type="RefSeq" id="WP_135206842.1">
    <property type="nucleotide sequence ID" value="NZ_SPVF01000117.1"/>
</dbReference>
<reference evidence="2 3" key="1">
    <citation type="submission" date="2019-03" db="EMBL/GenBank/DDBJ databases">
        <title>Draft Genome Sequence of Massilia arenosa sp. nov., a Novel Massilia Species Isolated from a Sandy-loam Maize Soil.</title>
        <authorList>
            <person name="Raths R."/>
            <person name="Peta V."/>
            <person name="Bucking H."/>
        </authorList>
    </citation>
    <scope>NUCLEOTIDE SEQUENCE [LARGE SCALE GENOMIC DNA]</scope>
    <source>
        <strain evidence="2 3">MC02</strain>
    </source>
</reference>
<proteinExistence type="predicted"/>
<dbReference type="Gene3D" id="1.10.260.40">
    <property type="entry name" value="lambda repressor-like DNA-binding domains"/>
    <property type="match status" value="1"/>
</dbReference>
<comment type="caution">
    <text evidence="2">The sequence shown here is derived from an EMBL/GenBank/DDBJ whole genome shotgun (WGS) entry which is preliminary data.</text>
</comment>
<dbReference type="AlphaFoldDB" id="A0A4Y9SFB1"/>
<gene>
    <name evidence="2" type="ORF">E4L96_08790</name>
</gene>
<dbReference type="PROSITE" id="PS50943">
    <property type="entry name" value="HTH_CROC1"/>
    <property type="match status" value="1"/>
</dbReference>
<dbReference type="SUPFAM" id="SSF47413">
    <property type="entry name" value="lambda repressor-like DNA-binding domains"/>
    <property type="match status" value="1"/>
</dbReference>
<dbReference type="InterPro" id="IPR001387">
    <property type="entry name" value="Cro/C1-type_HTH"/>
</dbReference>
<dbReference type="Proteomes" id="UP000298438">
    <property type="component" value="Unassembled WGS sequence"/>
</dbReference>
<dbReference type="SMART" id="SM00530">
    <property type="entry name" value="HTH_XRE"/>
    <property type="match status" value="1"/>
</dbReference>
<sequence>MRLAELGQRIRAQRQMLGLTQEQLAKMAELSRTTVNQIENGTLTDLGYVKLMNLLAILGLDLAAQPAKGLEYALRLAAQTASTSYKKVLGPETLAQMLQSGEARTEYQPHLMTLLEEAPLQLIVRAVHEAAQGDSDADERTIWQNVGNWAVELKTRRSVW</sequence>
<accession>A0A4Y9SFB1</accession>
<protein>
    <submittedName>
        <fullName evidence="2">XRE family transcriptional regulator</fullName>
    </submittedName>
</protein>
<evidence type="ECO:0000259" key="1">
    <source>
        <dbReference type="PROSITE" id="PS50943"/>
    </source>
</evidence>
<evidence type="ECO:0000313" key="2">
    <source>
        <dbReference type="EMBL" id="TFW21577.1"/>
    </source>
</evidence>
<dbReference type="GO" id="GO:0003677">
    <property type="term" value="F:DNA binding"/>
    <property type="evidence" value="ECO:0007669"/>
    <property type="project" value="InterPro"/>
</dbReference>
<dbReference type="InterPro" id="IPR010982">
    <property type="entry name" value="Lambda_DNA-bd_dom_sf"/>
</dbReference>
<keyword evidence="3" id="KW-1185">Reference proteome</keyword>
<dbReference type="OrthoDB" id="6120544at2"/>
<feature type="domain" description="HTH cro/C1-type" evidence="1">
    <location>
        <begin position="10"/>
        <end position="65"/>
    </location>
</feature>
<dbReference type="InterPro" id="IPR000943">
    <property type="entry name" value="RNA_pol_sigma70"/>
</dbReference>
<dbReference type="PROSITE" id="PS00716">
    <property type="entry name" value="SIGMA70_2"/>
    <property type="match status" value="1"/>
</dbReference>
<dbReference type="EMBL" id="SPVF01000117">
    <property type="protein sequence ID" value="TFW21577.1"/>
    <property type="molecule type" value="Genomic_DNA"/>
</dbReference>
<dbReference type="GO" id="GO:0006352">
    <property type="term" value="P:DNA-templated transcription initiation"/>
    <property type="evidence" value="ECO:0007669"/>
    <property type="project" value="InterPro"/>
</dbReference>
<organism evidence="2 3">
    <name type="scientific">Zemynaea arenosa</name>
    <dbReference type="NCBI Taxonomy" id="2561931"/>
    <lineage>
        <taxon>Bacteria</taxon>
        <taxon>Pseudomonadati</taxon>
        <taxon>Pseudomonadota</taxon>
        <taxon>Betaproteobacteria</taxon>
        <taxon>Burkholderiales</taxon>
        <taxon>Oxalobacteraceae</taxon>
        <taxon>Telluria group</taxon>
        <taxon>Zemynaea</taxon>
    </lineage>
</organism>
<evidence type="ECO:0000313" key="3">
    <source>
        <dbReference type="Proteomes" id="UP000298438"/>
    </source>
</evidence>
<dbReference type="CDD" id="cd00093">
    <property type="entry name" value="HTH_XRE"/>
    <property type="match status" value="1"/>
</dbReference>
<dbReference type="Pfam" id="PF01381">
    <property type="entry name" value="HTH_3"/>
    <property type="match status" value="1"/>
</dbReference>